<sequence length="100" mass="10958">MILAGAAGAGRLRPGPPEPTYRIGFSQCTAGDAWRLAMRVGLEKELSFHSDVQLEVLGAHFNMALQRRQVQVLIQQRVDLLIISPNQSGPLTELTEAAYN</sequence>
<accession>A0A502HCS5</accession>
<comment type="caution">
    <text evidence="1">The sequence shown here is derived from an EMBL/GenBank/DDBJ whole genome shotgun (WGS) entry which is preliminary data.</text>
</comment>
<dbReference type="EMBL" id="RCYZ01000001">
    <property type="protein sequence ID" value="TPG71834.1"/>
    <property type="molecule type" value="Genomic_DNA"/>
</dbReference>
<name>A0A502HCS5_9BACT</name>
<organism evidence="1 2">
    <name type="scientific">Hymenobacter nivis</name>
    <dbReference type="NCBI Taxonomy" id="1850093"/>
    <lineage>
        <taxon>Bacteria</taxon>
        <taxon>Pseudomonadati</taxon>
        <taxon>Bacteroidota</taxon>
        <taxon>Cytophagia</taxon>
        <taxon>Cytophagales</taxon>
        <taxon>Hymenobacteraceae</taxon>
        <taxon>Hymenobacter</taxon>
    </lineage>
</organism>
<reference evidence="1 2" key="1">
    <citation type="journal article" date="2019" name="Environ. Microbiol.">
        <title>Species interactions and distinct microbial communities in high Arctic permafrost affected cryosols are associated with the CH4 and CO2 gas fluxes.</title>
        <authorList>
            <person name="Altshuler I."/>
            <person name="Hamel J."/>
            <person name="Turney S."/>
            <person name="Magnuson E."/>
            <person name="Levesque R."/>
            <person name="Greer C."/>
            <person name="Whyte L.G."/>
        </authorList>
    </citation>
    <scope>NUCLEOTIDE SEQUENCE [LARGE SCALE GENOMIC DNA]</scope>
    <source>
        <strain evidence="1 2">S9.2P</strain>
    </source>
</reference>
<dbReference type="Gene3D" id="3.40.50.2300">
    <property type="match status" value="1"/>
</dbReference>
<evidence type="ECO:0000313" key="1">
    <source>
        <dbReference type="EMBL" id="TPG71834.1"/>
    </source>
</evidence>
<dbReference type="AlphaFoldDB" id="A0A502HCS5"/>
<gene>
    <name evidence="1" type="ORF">EAH73_00850</name>
</gene>
<dbReference type="Proteomes" id="UP000317646">
    <property type="component" value="Unassembled WGS sequence"/>
</dbReference>
<keyword evidence="2" id="KW-1185">Reference proteome</keyword>
<proteinExistence type="predicted"/>
<dbReference type="InterPro" id="IPR028082">
    <property type="entry name" value="Peripla_BP_I"/>
</dbReference>
<evidence type="ECO:0008006" key="3">
    <source>
        <dbReference type="Google" id="ProtNLM"/>
    </source>
</evidence>
<dbReference type="SUPFAM" id="SSF53822">
    <property type="entry name" value="Periplasmic binding protein-like I"/>
    <property type="match status" value="1"/>
</dbReference>
<protein>
    <recommendedName>
        <fullName evidence="3">Periplasmic binding protein/LacI sugar binding domain-containing protein</fullName>
    </recommendedName>
</protein>
<evidence type="ECO:0000313" key="2">
    <source>
        <dbReference type="Proteomes" id="UP000317646"/>
    </source>
</evidence>